<proteinExistence type="predicted"/>
<dbReference type="EMBL" id="ML119694">
    <property type="protein sequence ID" value="RPA79851.1"/>
    <property type="molecule type" value="Genomic_DNA"/>
</dbReference>
<keyword evidence="3" id="KW-1185">Reference proteome</keyword>
<dbReference type="Proteomes" id="UP000275078">
    <property type="component" value="Unassembled WGS sequence"/>
</dbReference>
<feature type="region of interest" description="Disordered" evidence="1">
    <location>
        <begin position="144"/>
        <end position="163"/>
    </location>
</feature>
<organism evidence="2 3">
    <name type="scientific">Ascobolus immersus RN42</name>
    <dbReference type="NCBI Taxonomy" id="1160509"/>
    <lineage>
        <taxon>Eukaryota</taxon>
        <taxon>Fungi</taxon>
        <taxon>Dikarya</taxon>
        <taxon>Ascomycota</taxon>
        <taxon>Pezizomycotina</taxon>
        <taxon>Pezizomycetes</taxon>
        <taxon>Pezizales</taxon>
        <taxon>Ascobolaceae</taxon>
        <taxon>Ascobolus</taxon>
    </lineage>
</organism>
<protein>
    <submittedName>
        <fullName evidence="2">Uncharacterized protein</fullName>
    </submittedName>
</protein>
<feature type="compositionally biased region" description="Polar residues" evidence="1">
    <location>
        <begin position="23"/>
        <end position="32"/>
    </location>
</feature>
<evidence type="ECO:0000313" key="2">
    <source>
        <dbReference type="EMBL" id="RPA79851.1"/>
    </source>
</evidence>
<evidence type="ECO:0000256" key="1">
    <source>
        <dbReference type="SAM" id="MobiDB-lite"/>
    </source>
</evidence>
<sequence>MQRPISRRSPKKQNGKHQPDVTMRSNHPSINDQRKSSTLCFLHLCFYNGVSTTSASIRQPRSTTVRCPKGAQYKAKHRPILANTSKYATREYVLRRNYTNFNPQTPPPHISKGQQCSPLISAIVVMHLLNDPINQSRHTLELPSQPLSSQWPQLDSSRHEAPS</sequence>
<feature type="compositionally biased region" description="Basic residues" evidence="1">
    <location>
        <begin position="1"/>
        <end position="15"/>
    </location>
</feature>
<dbReference type="AlphaFoldDB" id="A0A3N4I6R1"/>
<accession>A0A3N4I6R1</accession>
<reference evidence="2 3" key="1">
    <citation type="journal article" date="2018" name="Nat. Ecol. Evol.">
        <title>Pezizomycetes genomes reveal the molecular basis of ectomycorrhizal truffle lifestyle.</title>
        <authorList>
            <person name="Murat C."/>
            <person name="Payen T."/>
            <person name="Noel B."/>
            <person name="Kuo A."/>
            <person name="Morin E."/>
            <person name="Chen J."/>
            <person name="Kohler A."/>
            <person name="Krizsan K."/>
            <person name="Balestrini R."/>
            <person name="Da Silva C."/>
            <person name="Montanini B."/>
            <person name="Hainaut M."/>
            <person name="Levati E."/>
            <person name="Barry K.W."/>
            <person name="Belfiori B."/>
            <person name="Cichocki N."/>
            <person name="Clum A."/>
            <person name="Dockter R.B."/>
            <person name="Fauchery L."/>
            <person name="Guy J."/>
            <person name="Iotti M."/>
            <person name="Le Tacon F."/>
            <person name="Lindquist E.A."/>
            <person name="Lipzen A."/>
            <person name="Malagnac F."/>
            <person name="Mello A."/>
            <person name="Molinier V."/>
            <person name="Miyauchi S."/>
            <person name="Poulain J."/>
            <person name="Riccioni C."/>
            <person name="Rubini A."/>
            <person name="Sitrit Y."/>
            <person name="Splivallo R."/>
            <person name="Traeger S."/>
            <person name="Wang M."/>
            <person name="Zifcakova L."/>
            <person name="Wipf D."/>
            <person name="Zambonelli A."/>
            <person name="Paolocci F."/>
            <person name="Nowrousian M."/>
            <person name="Ottonello S."/>
            <person name="Baldrian P."/>
            <person name="Spatafora J.W."/>
            <person name="Henrissat B."/>
            <person name="Nagy L.G."/>
            <person name="Aury J.M."/>
            <person name="Wincker P."/>
            <person name="Grigoriev I.V."/>
            <person name="Bonfante P."/>
            <person name="Martin F.M."/>
        </authorList>
    </citation>
    <scope>NUCLEOTIDE SEQUENCE [LARGE SCALE GENOMIC DNA]</scope>
    <source>
        <strain evidence="2 3">RN42</strain>
    </source>
</reference>
<feature type="region of interest" description="Disordered" evidence="1">
    <location>
        <begin position="1"/>
        <end position="32"/>
    </location>
</feature>
<gene>
    <name evidence="2" type="ORF">BJ508DRAFT_137027</name>
</gene>
<feature type="compositionally biased region" description="Polar residues" evidence="1">
    <location>
        <begin position="145"/>
        <end position="155"/>
    </location>
</feature>
<name>A0A3N4I6R1_ASCIM</name>
<evidence type="ECO:0000313" key="3">
    <source>
        <dbReference type="Proteomes" id="UP000275078"/>
    </source>
</evidence>